<dbReference type="InterPro" id="IPR004564">
    <property type="entry name" value="OM_lipoprot_carrier_LolA-like"/>
</dbReference>
<keyword evidence="3" id="KW-0449">Lipoprotein</keyword>
<comment type="caution">
    <text evidence="3">The sequence shown here is derived from an EMBL/GenBank/DDBJ whole genome shotgun (WGS) entry which is preliminary data.</text>
</comment>
<dbReference type="CDD" id="cd16325">
    <property type="entry name" value="LolA"/>
    <property type="match status" value="1"/>
</dbReference>
<dbReference type="InterPro" id="IPR029046">
    <property type="entry name" value="LolA/LolB/LppX"/>
</dbReference>
<organism evidence="3 4">
    <name type="scientific">Algoriphagus oliviformis</name>
    <dbReference type="NCBI Taxonomy" id="2811231"/>
    <lineage>
        <taxon>Bacteria</taxon>
        <taxon>Pseudomonadati</taxon>
        <taxon>Bacteroidota</taxon>
        <taxon>Cytophagia</taxon>
        <taxon>Cytophagales</taxon>
        <taxon>Cyclobacteriaceae</taxon>
        <taxon>Algoriphagus</taxon>
    </lineage>
</organism>
<gene>
    <name evidence="3" type="ORF">J0A68_04030</name>
</gene>
<reference evidence="3 4" key="1">
    <citation type="submission" date="2021-03" db="EMBL/GenBank/DDBJ databases">
        <title>novel species isolated from a fishpond in China.</title>
        <authorList>
            <person name="Lu H."/>
            <person name="Cai Z."/>
        </authorList>
    </citation>
    <scope>NUCLEOTIDE SEQUENCE [LARGE SCALE GENOMIC DNA]</scope>
    <source>
        <strain evidence="3 4">H41</strain>
    </source>
</reference>
<evidence type="ECO:0000313" key="3">
    <source>
        <dbReference type="EMBL" id="MBN7810111.1"/>
    </source>
</evidence>
<evidence type="ECO:0000313" key="4">
    <source>
        <dbReference type="Proteomes" id="UP000664317"/>
    </source>
</evidence>
<dbReference type="Gene3D" id="2.50.20.10">
    <property type="entry name" value="Lipoprotein localisation LolA/LolB/LppX"/>
    <property type="match status" value="1"/>
</dbReference>
<evidence type="ECO:0000256" key="1">
    <source>
        <dbReference type="ARBA" id="ARBA00022729"/>
    </source>
</evidence>
<accession>A0ABS3BZ64</accession>
<feature type="signal peptide" evidence="2">
    <location>
        <begin position="1"/>
        <end position="21"/>
    </location>
</feature>
<sequence>MKSRSLSLILIFLFCAITAFAQKDPKAKAVLDDMSKKYQSMKGFTAGFDYTYQDAAGTGDRQSGEIAVSGEKYRLKLPDQEIYNDGKTVWTFIQTATYKEVTINEASQMEGELTPSNVYKMYQSGFNYRLLADKTYQGKSVHVVELIAQKPNAPFKEVKLMVDKSTKDLLGWEMFDGQGGMFAYSFKNLKAAPSLPADYFVFDAKKYPGIEVIDLR</sequence>
<dbReference type="Pfam" id="PF16584">
    <property type="entry name" value="LolA_2"/>
    <property type="match status" value="1"/>
</dbReference>
<keyword evidence="4" id="KW-1185">Reference proteome</keyword>
<dbReference type="PANTHER" id="PTHR35869:SF1">
    <property type="entry name" value="OUTER-MEMBRANE LIPOPROTEIN CARRIER PROTEIN"/>
    <property type="match status" value="1"/>
</dbReference>
<keyword evidence="1 2" id="KW-0732">Signal</keyword>
<name>A0ABS3BZ64_9BACT</name>
<proteinExistence type="predicted"/>
<feature type="chain" id="PRO_5045127938" evidence="2">
    <location>
        <begin position="22"/>
        <end position="216"/>
    </location>
</feature>
<dbReference type="RefSeq" id="WP_206576896.1">
    <property type="nucleotide sequence ID" value="NZ_JAFKCT010000001.1"/>
</dbReference>
<evidence type="ECO:0000256" key="2">
    <source>
        <dbReference type="SAM" id="SignalP"/>
    </source>
</evidence>
<dbReference type="PANTHER" id="PTHR35869">
    <property type="entry name" value="OUTER-MEMBRANE LIPOPROTEIN CARRIER PROTEIN"/>
    <property type="match status" value="1"/>
</dbReference>
<dbReference type="Proteomes" id="UP000664317">
    <property type="component" value="Unassembled WGS sequence"/>
</dbReference>
<protein>
    <submittedName>
        <fullName evidence="3">Outer membrane lipoprotein carrier protein LolA</fullName>
    </submittedName>
</protein>
<dbReference type="EMBL" id="JAFKCT010000001">
    <property type="protein sequence ID" value="MBN7810111.1"/>
    <property type="molecule type" value="Genomic_DNA"/>
</dbReference>
<dbReference type="SUPFAM" id="SSF89392">
    <property type="entry name" value="Prokaryotic lipoproteins and lipoprotein localization factors"/>
    <property type="match status" value="1"/>
</dbReference>